<evidence type="ECO:0000256" key="1">
    <source>
        <dbReference type="ARBA" id="ARBA00004651"/>
    </source>
</evidence>
<evidence type="ECO:0000256" key="8">
    <source>
        <dbReference type="SAM" id="Phobius"/>
    </source>
</evidence>
<reference evidence="11" key="3">
    <citation type="submission" date="2018-03" db="EMBL/GenBank/DDBJ databases">
        <authorList>
            <person name="Keele B.F."/>
        </authorList>
    </citation>
    <scope>NUCLEOTIDE SEQUENCE</scope>
    <source>
        <strain evidence="11">SNUC 4143</strain>
        <strain evidence="9">SNUC 761</strain>
    </source>
</reference>
<feature type="transmembrane region" description="Helical" evidence="8">
    <location>
        <begin position="46"/>
        <end position="64"/>
    </location>
</feature>
<proteinExistence type="predicted"/>
<feature type="transmembrane region" description="Helical" evidence="8">
    <location>
        <begin position="155"/>
        <end position="173"/>
    </location>
</feature>
<organism evidence="11 14">
    <name type="scientific">Staphylococcus devriesei</name>
    <dbReference type="NCBI Taxonomy" id="586733"/>
    <lineage>
        <taxon>Bacteria</taxon>
        <taxon>Bacillati</taxon>
        <taxon>Bacillota</taxon>
        <taxon>Bacilli</taxon>
        <taxon>Bacillales</taxon>
        <taxon>Staphylococcaceae</taxon>
        <taxon>Staphylococcus</taxon>
    </lineage>
</organism>
<dbReference type="EMBL" id="PYZH01000005">
    <property type="protein sequence ID" value="PTF16592.1"/>
    <property type="molecule type" value="Genomic_DNA"/>
</dbReference>
<feature type="transmembrane region" description="Helical" evidence="8">
    <location>
        <begin position="126"/>
        <end position="148"/>
    </location>
</feature>
<evidence type="ECO:0000313" key="14">
    <source>
        <dbReference type="Proteomes" id="UP000243350"/>
    </source>
</evidence>
<feature type="binding site" evidence="7">
    <location>
        <position position="148"/>
    </location>
    <ligand>
        <name>Mg(2+)</name>
        <dbReference type="ChEBI" id="CHEBI:18420"/>
    </ligand>
</feature>
<keyword evidence="3 11" id="KW-0808">Transferase</keyword>
<name>A0A2K4DUV6_9STAP</name>
<dbReference type="AlphaFoldDB" id="A0A2K4DUV6"/>
<comment type="caution">
    <text evidence="11">The sequence shown here is derived from an EMBL/GenBank/DDBJ whole genome shotgun (WGS) entry which is preliminary data.</text>
</comment>
<feature type="transmembrane region" description="Helical" evidence="8">
    <location>
        <begin position="232"/>
        <end position="253"/>
    </location>
</feature>
<sequence length="359" mass="39942">MYTLLLIAVTLVISLIITPVVIKVSIKLDLVDRPNYRKIHTKPVSVLGGTVILLSFLIGIWLGHPIEREVRPLVIGAIVMYLIGLIDDIYDLKPILKLLGQIVAASIVVFYDITIDFISFPMGPTIHFGIFSIPITIIWIVAITNAINLIDGLDGLASGVSAIGLITIAFIAVLQANVFIIMICSVLIGSLLGFLFFNFHPAKIFLGDSGALMIGFIIGFLSLLGFKNITFISLFFPIVILAVPFIDTLFAMIRRMKNKQHIMQADKSHLHHRLLALGYSHRQTVLLIYSIAIMFSLSSIILYLSQPLGVLLMFILIVITIELIVEFTGLIDDSYRPILNLITKRNDSTRPRENYNKKS</sequence>
<reference evidence="12 13" key="1">
    <citation type="journal article" date="2016" name="Front. Microbiol.">
        <title>Comprehensive Phylogenetic Analysis of Bovine Non-aureus Staphylococci Species Based on Whole-Genome Sequencing.</title>
        <authorList>
            <person name="Naushad S."/>
            <person name="Barkema H.W."/>
            <person name="Luby C."/>
            <person name="Condas L.A."/>
            <person name="Nobrega D.B."/>
            <person name="Carson D.A."/>
            <person name="De Buck J."/>
        </authorList>
    </citation>
    <scope>NUCLEOTIDE SEQUENCE [LARGE SCALE GENOMIC DNA]</scope>
    <source>
        <strain evidence="10 12">SNUC 1409</strain>
        <strain evidence="11 14">SNUC 4143</strain>
        <strain evidence="9 13">SNUC 761</strain>
    </source>
</reference>
<dbReference type="OrthoDB" id="9783652at2"/>
<dbReference type="PROSITE" id="PS01348">
    <property type="entry name" value="MRAY_2"/>
    <property type="match status" value="1"/>
</dbReference>
<dbReference type="Proteomes" id="UP000242547">
    <property type="component" value="Unassembled WGS sequence"/>
</dbReference>
<dbReference type="CDD" id="cd06853">
    <property type="entry name" value="GT_WecA_like"/>
    <property type="match status" value="1"/>
</dbReference>
<feature type="transmembrane region" description="Helical" evidence="8">
    <location>
        <begin position="310"/>
        <end position="331"/>
    </location>
</feature>
<keyword evidence="2" id="KW-1003">Cell membrane</keyword>
<accession>A0A2K4DUV6</accession>
<evidence type="ECO:0000313" key="10">
    <source>
        <dbReference type="EMBL" id="PTF14685.1"/>
    </source>
</evidence>
<dbReference type="PANTHER" id="PTHR22926">
    <property type="entry name" value="PHOSPHO-N-ACETYLMURAMOYL-PENTAPEPTIDE-TRANSFERASE"/>
    <property type="match status" value="1"/>
</dbReference>
<evidence type="ECO:0000313" key="9">
    <source>
        <dbReference type="EMBL" id="PTE73921.1"/>
    </source>
</evidence>
<dbReference type="GO" id="GO:0005886">
    <property type="term" value="C:plasma membrane"/>
    <property type="evidence" value="ECO:0007669"/>
    <property type="project" value="UniProtKB-SubCell"/>
</dbReference>
<dbReference type="PANTHER" id="PTHR22926:SF3">
    <property type="entry name" value="UNDECAPRENYL-PHOSPHATE ALPHA-N-ACETYLGLUCOSAMINYL 1-PHOSPHATE TRANSFERASE"/>
    <property type="match status" value="1"/>
</dbReference>
<keyword evidence="7" id="KW-0460">Magnesium</keyword>
<dbReference type="GO" id="GO:0009103">
    <property type="term" value="P:lipopolysaccharide biosynthetic process"/>
    <property type="evidence" value="ECO:0007669"/>
    <property type="project" value="TreeGrafter"/>
</dbReference>
<evidence type="ECO:0000313" key="13">
    <source>
        <dbReference type="Proteomes" id="UP000242547"/>
    </source>
</evidence>
<dbReference type="RefSeq" id="WP_103165462.1">
    <property type="nucleotide sequence ID" value="NZ_CP130489.1"/>
</dbReference>
<protein>
    <submittedName>
        <fullName evidence="11">Undecaprenyl/decaprenyl-phosphate alpha-N-acetylglucosaminyl 1-phosphate transferase</fullName>
    </submittedName>
</protein>
<dbReference type="Proteomes" id="UP000243350">
    <property type="component" value="Unassembled WGS sequence"/>
</dbReference>
<dbReference type="GO" id="GO:0016780">
    <property type="term" value="F:phosphotransferase activity, for other substituted phosphate groups"/>
    <property type="evidence" value="ECO:0007669"/>
    <property type="project" value="InterPro"/>
</dbReference>
<dbReference type="InterPro" id="IPR000715">
    <property type="entry name" value="Glycosyl_transferase_4"/>
</dbReference>
<reference evidence="10" key="2">
    <citation type="submission" date="2018-03" db="EMBL/GenBank/DDBJ databases">
        <authorList>
            <person name="Naushad S."/>
        </authorList>
    </citation>
    <scope>NUCLEOTIDE SEQUENCE</scope>
    <source>
        <strain evidence="10">SNUC 1409</strain>
    </source>
</reference>
<keyword evidence="7" id="KW-0479">Metal-binding</keyword>
<feature type="binding site" evidence="7">
    <location>
        <position position="208"/>
    </location>
    <ligand>
        <name>Mg(2+)</name>
        <dbReference type="ChEBI" id="CHEBI:18420"/>
    </ligand>
</feature>
<evidence type="ECO:0000256" key="6">
    <source>
        <dbReference type="ARBA" id="ARBA00023136"/>
    </source>
</evidence>
<evidence type="ECO:0000313" key="12">
    <source>
        <dbReference type="Proteomes" id="UP000242088"/>
    </source>
</evidence>
<keyword evidence="5 8" id="KW-1133">Transmembrane helix</keyword>
<feature type="transmembrane region" description="Helical" evidence="8">
    <location>
        <begin position="204"/>
        <end position="226"/>
    </location>
</feature>
<dbReference type="Pfam" id="PF00953">
    <property type="entry name" value="Glycos_transf_4"/>
    <property type="match status" value="1"/>
</dbReference>
<feature type="transmembrane region" description="Helical" evidence="8">
    <location>
        <begin position="285"/>
        <end position="304"/>
    </location>
</feature>
<keyword evidence="4 8" id="KW-0812">Transmembrane</keyword>
<evidence type="ECO:0000256" key="3">
    <source>
        <dbReference type="ARBA" id="ARBA00022679"/>
    </source>
</evidence>
<feature type="transmembrane region" description="Helical" evidence="8">
    <location>
        <begin position="6"/>
        <end position="26"/>
    </location>
</feature>
<dbReference type="GeneID" id="48888663"/>
<dbReference type="InterPro" id="IPR018480">
    <property type="entry name" value="PNAcMuramoyl-5peptid_Trfase_CS"/>
</dbReference>
<dbReference type="Proteomes" id="UP000242088">
    <property type="component" value="Unassembled WGS sequence"/>
</dbReference>
<dbReference type="GO" id="GO:0071555">
    <property type="term" value="P:cell wall organization"/>
    <property type="evidence" value="ECO:0007669"/>
    <property type="project" value="TreeGrafter"/>
</dbReference>
<feature type="transmembrane region" description="Helical" evidence="8">
    <location>
        <begin position="70"/>
        <end position="86"/>
    </location>
</feature>
<keyword evidence="6 8" id="KW-0472">Membrane</keyword>
<evidence type="ECO:0000256" key="2">
    <source>
        <dbReference type="ARBA" id="ARBA00022475"/>
    </source>
</evidence>
<feature type="transmembrane region" description="Helical" evidence="8">
    <location>
        <begin position="179"/>
        <end position="197"/>
    </location>
</feature>
<dbReference type="EMBL" id="PYZL01000015">
    <property type="protein sequence ID" value="PTE73921.1"/>
    <property type="molecule type" value="Genomic_DNA"/>
</dbReference>
<dbReference type="EMBL" id="PYZI01000003">
    <property type="protein sequence ID" value="PTF14685.1"/>
    <property type="molecule type" value="Genomic_DNA"/>
</dbReference>
<dbReference type="GO" id="GO:0046872">
    <property type="term" value="F:metal ion binding"/>
    <property type="evidence" value="ECO:0007669"/>
    <property type="project" value="UniProtKB-KW"/>
</dbReference>
<dbReference type="GO" id="GO:0044038">
    <property type="term" value="P:cell wall macromolecule biosynthetic process"/>
    <property type="evidence" value="ECO:0007669"/>
    <property type="project" value="TreeGrafter"/>
</dbReference>
<evidence type="ECO:0000256" key="5">
    <source>
        <dbReference type="ARBA" id="ARBA00022989"/>
    </source>
</evidence>
<evidence type="ECO:0000256" key="4">
    <source>
        <dbReference type="ARBA" id="ARBA00022692"/>
    </source>
</evidence>
<comment type="subcellular location">
    <subcellularLocation>
        <location evidence="1">Cell membrane</location>
        <topology evidence="1">Multi-pass membrane protein</topology>
    </subcellularLocation>
</comment>
<gene>
    <name evidence="9" type="ORF">BUY44_03870</name>
    <name evidence="10" type="ORF">BUY47_04510</name>
    <name evidence="11" type="ORF">BUY48_01580</name>
</gene>
<feature type="transmembrane region" description="Helical" evidence="8">
    <location>
        <begin position="98"/>
        <end position="120"/>
    </location>
</feature>
<keyword evidence="12" id="KW-1185">Reference proteome</keyword>
<evidence type="ECO:0000256" key="7">
    <source>
        <dbReference type="PIRSR" id="PIRSR600715-1"/>
    </source>
</evidence>
<comment type="cofactor">
    <cofactor evidence="7">
        <name>Mg(2+)</name>
        <dbReference type="ChEBI" id="CHEBI:18420"/>
    </cofactor>
</comment>
<evidence type="ECO:0000313" key="11">
    <source>
        <dbReference type="EMBL" id="PTF16592.1"/>
    </source>
</evidence>